<accession>A0A3P5ZIW9</accession>
<proteinExistence type="predicted"/>
<organism evidence="1">
    <name type="scientific">Brassica campestris</name>
    <name type="common">Field mustard</name>
    <dbReference type="NCBI Taxonomy" id="3711"/>
    <lineage>
        <taxon>Eukaryota</taxon>
        <taxon>Viridiplantae</taxon>
        <taxon>Streptophyta</taxon>
        <taxon>Embryophyta</taxon>
        <taxon>Tracheophyta</taxon>
        <taxon>Spermatophyta</taxon>
        <taxon>Magnoliopsida</taxon>
        <taxon>eudicotyledons</taxon>
        <taxon>Gunneridae</taxon>
        <taxon>Pentapetalae</taxon>
        <taxon>rosids</taxon>
        <taxon>malvids</taxon>
        <taxon>Brassicales</taxon>
        <taxon>Brassicaceae</taxon>
        <taxon>Brassiceae</taxon>
        <taxon>Brassica</taxon>
    </lineage>
</organism>
<reference evidence="1" key="1">
    <citation type="submission" date="2018-11" db="EMBL/GenBank/DDBJ databases">
        <authorList>
            <consortium name="Genoscope - CEA"/>
            <person name="William W."/>
        </authorList>
    </citation>
    <scope>NUCLEOTIDE SEQUENCE</scope>
</reference>
<gene>
    <name evidence="1" type="ORF">BRAA01T02787Z</name>
</gene>
<evidence type="ECO:0000313" key="1">
    <source>
        <dbReference type="EMBL" id="VDC76285.1"/>
    </source>
</evidence>
<dbReference type="EMBL" id="LR031571">
    <property type="protein sequence ID" value="VDC76285.1"/>
    <property type="molecule type" value="Genomic_DNA"/>
</dbReference>
<dbReference type="AlphaFoldDB" id="A0A3P5ZIW9"/>
<sequence>MQLTTRTVLISFITTIKLLIWIRRELSCKSGILPDKSDSGLSRIFLLDSS</sequence>
<name>A0A3P5ZIW9_BRACM</name>
<protein>
    <submittedName>
        <fullName evidence="1">Uncharacterized protein</fullName>
    </submittedName>
</protein>